<feature type="transmembrane region" description="Helical" evidence="1">
    <location>
        <begin position="200"/>
        <end position="217"/>
    </location>
</feature>
<evidence type="ECO:0000313" key="2">
    <source>
        <dbReference type="EMBL" id="GBP60186.1"/>
    </source>
</evidence>
<name>A0A4C1X8U2_EUMVA</name>
<feature type="transmembrane region" description="Helical" evidence="1">
    <location>
        <begin position="91"/>
        <end position="109"/>
    </location>
</feature>
<organism evidence="2 3">
    <name type="scientific">Eumeta variegata</name>
    <name type="common">Bagworm moth</name>
    <name type="synonym">Eumeta japonica</name>
    <dbReference type="NCBI Taxonomy" id="151549"/>
    <lineage>
        <taxon>Eukaryota</taxon>
        <taxon>Metazoa</taxon>
        <taxon>Ecdysozoa</taxon>
        <taxon>Arthropoda</taxon>
        <taxon>Hexapoda</taxon>
        <taxon>Insecta</taxon>
        <taxon>Pterygota</taxon>
        <taxon>Neoptera</taxon>
        <taxon>Endopterygota</taxon>
        <taxon>Lepidoptera</taxon>
        <taxon>Glossata</taxon>
        <taxon>Ditrysia</taxon>
        <taxon>Tineoidea</taxon>
        <taxon>Psychidae</taxon>
        <taxon>Oiketicinae</taxon>
        <taxon>Eumeta</taxon>
    </lineage>
</organism>
<evidence type="ECO:0000256" key="1">
    <source>
        <dbReference type="SAM" id="Phobius"/>
    </source>
</evidence>
<keyword evidence="1" id="KW-0812">Transmembrane</keyword>
<accession>A0A4C1X8U2</accession>
<protein>
    <submittedName>
        <fullName evidence="2">Uncharacterized protein</fullName>
    </submittedName>
</protein>
<reference evidence="2 3" key="1">
    <citation type="journal article" date="2019" name="Commun. Biol.">
        <title>The bagworm genome reveals a unique fibroin gene that provides high tensile strength.</title>
        <authorList>
            <person name="Kono N."/>
            <person name="Nakamura H."/>
            <person name="Ohtoshi R."/>
            <person name="Tomita M."/>
            <person name="Numata K."/>
            <person name="Arakawa K."/>
        </authorList>
    </citation>
    <scope>NUCLEOTIDE SEQUENCE [LARGE SCALE GENOMIC DNA]</scope>
</reference>
<keyword evidence="1" id="KW-0472">Membrane</keyword>
<keyword evidence="3" id="KW-1185">Reference proteome</keyword>
<dbReference type="EMBL" id="BGZK01000780">
    <property type="protein sequence ID" value="GBP60186.1"/>
    <property type="molecule type" value="Genomic_DNA"/>
</dbReference>
<feature type="transmembrane region" description="Helical" evidence="1">
    <location>
        <begin position="121"/>
        <end position="144"/>
    </location>
</feature>
<proteinExistence type="predicted"/>
<gene>
    <name evidence="2" type="ORF">EVAR_41878_1</name>
</gene>
<comment type="caution">
    <text evidence="2">The sequence shown here is derived from an EMBL/GenBank/DDBJ whole genome shotgun (WGS) entry which is preliminary data.</text>
</comment>
<dbReference type="AlphaFoldDB" id="A0A4C1X8U2"/>
<sequence length="238" mass="26496">MVARLRARLSWLDVACLTFGYLQIVSIASRCACSALVRDLLIRSRLIGYFLELLEPINPDEAVALTMVAVWAACVESVGPRPVFSDICPRLTVRILLTTITLVFAAMLVKGVHTRKEGHVLSYFVFGVVAAAGLVVQGTLLAAFEVDSLIACTIFLLIEAPLSHDVAERDRPTDSVWRSTLQTWLFNAVGESMRLLDMRIAVYALCLLMVYVVYRNIRLEKRPEHGPQNTPHEPKDTV</sequence>
<evidence type="ECO:0000313" key="3">
    <source>
        <dbReference type="Proteomes" id="UP000299102"/>
    </source>
</evidence>
<dbReference type="Proteomes" id="UP000299102">
    <property type="component" value="Unassembled WGS sequence"/>
</dbReference>
<keyword evidence="1" id="KW-1133">Transmembrane helix</keyword>